<evidence type="ECO:0000313" key="4">
    <source>
        <dbReference type="EMBL" id="AIK95806.1"/>
    </source>
</evidence>
<dbReference type="eggNOG" id="ENOG50318NE">
    <property type="taxonomic scope" value="Bacteria"/>
</dbReference>
<dbReference type="HOGENOM" id="CLU_1228092_0_0_5"/>
<evidence type="ECO:0000256" key="2">
    <source>
        <dbReference type="SAM" id="SignalP"/>
    </source>
</evidence>
<dbReference type="KEGG" id="paca:ID47_02230"/>
<keyword evidence="1 2" id="KW-0732">Signal</keyword>
<dbReference type="Gene3D" id="2.40.160.20">
    <property type="match status" value="1"/>
</dbReference>
<feature type="domain" description="Outer membrane protein beta-barrel" evidence="3">
    <location>
        <begin position="7"/>
        <end position="225"/>
    </location>
</feature>
<proteinExistence type="predicted"/>
<dbReference type="InterPro" id="IPR011250">
    <property type="entry name" value="OMP/PagP_B-barrel"/>
</dbReference>
<feature type="chain" id="PRO_5001717031" description="Outer membrane protein beta-barrel domain-containing protein" evidence="2">
    <location>
        <begin position="21"/>
        <end position="225"/>
    </location>
</feature>
<dbReference type="OrthoDB" id="9845384at2"/>
<evidence type="ECO:0000256" key="1">
    <source>
        <dbReference type="ARBA" id="ARBA00022729"/>
    </source>
</evidence>
<sequence length="225" mass="24387">MKKILSTAVAVAALASAADAKGFNGAYIGMDFGISNLNSTVKVRPYSGGTGDNAHGKSTNPILGVNFGYAKVFSNCFSLGGEVIADFTFNNKKTLSRIDIREVKSKRDTFGWGLLAKFGMQINPKSLVFVGFGVKSQSVKYIYTEKDATPFTFSAKHNKVRPAYQVGFKTLLPNDAVALNMSYTLVQGAKKTKGKLTSPNFVFNPGYAVIKNNDHQVKLGISYHF</sequence>
<reference evidence="4 5" key="1">
    <citation type="submission" date="2014-07" db="EMBL/GenBank/DDBJ databases">
        <title>Comparative genomic insights into amoeba endosymbionts belonging to the families of Holosporaceae and Candidatus Midichloriaceae within Rickettsiales.</title>
        <authorList>
            <person name="Wang Z."/>
            <person name="Wu M."/>
        </authorList>
    </citation>
    <scope>NUCLEOTIDE SEQUENCE [LARGE SCALE GENOMIC DNA]</scope>
    <source>
        <strain evidence="4">PRA3</strain>
    </source>
</reference>
<keyword evidence="5" id="KW-1185">Reference proteome</keyword>
<gene>
    <name evidence="4" type="ORF">ID47_02230</name>
</gene>
<dbReference type="RefSeq" id="WP_038463345.1">
    <property type="nucleotide sequence ID" value="NZ_CP008941.1"/>
</dbReference>
<dbReference type="EMBL" id="CP008941">
    <property type="protein sequence ID" value="AIK95806.1"/>
    <property type="molecule type" value="Genomic_DNA"/>
</dbReference>
<feature type="signal peptide" evidence="2">
    <location>
        <begin position="1"/>
        <end position="20"/>
    </location>
</feature>
<dbReference type="Pfam" id="PF13505">
    <property type="entry name" value="OMP_b-brl"/>
    <property type="match status" value="1"/>
</dbReference>
<accession>A0A077ATT6</accession>
<dbReference type="AlphaFoldDB" id="A0A077ATT6"/>
<organism evidence="4 5">
    <name type="scientific">Candidatus Odyssella acanthamoebae</name>
    <dbReference type="NCBI Taxonomy" id="91604"/>
    <lineage>
        <taxon>Bacteria</taxon>
        <taxon>Pseudomonadati</taxon>
        <taxon>Pseudomonadota</taxon>
        <taxon>Alphaproteobacteria</taxon>
        <taxon>Holosporales</taxon>
        <taxon>Candidatus Paracaedibacteraceae</taxon>
        <taxon>Candidatus Odyssella</taxon>
    </lineage>
</organism>
<dbReference type="Proteomes" id="UP000028926">
    <property type="component" value="Chromosome"/>
</dbReference>
<dbReference type="InterPro" id="IPR027385">
    <property type="entry name" value="Beta-barrel_OMP"/>
</dbReference>
<name>A0A077ATT6_9PROT</name>
<protein>
    <recommendedName>
        <fullName evidence="3">Outer membrane protein beta-barrel domain-containing protein</fullName>
    </recommendedName>
</protein>
<evidence type="ECO:0000259" key="3">
    <source>
        <dbReference type="Pfam" id="PF13505"/>
    </source>
</evidence>
<evidence type="ECO:0000313" key="5">
    <source>
        <dbReference type="Proteomes" id="UP000028926"/>
    </source>
</evidence>
<dbReference type="SUPFAM" id="SSF56925">
    <property type="entry name" value="OMPA-like"/>
    <property type="match status" value="1"/>
</dbReference>